<evidence type="ECO:0000313" key="6">
    <source>
        <dbReference type="Proteomes" id="UP000694044"/>
    </source>
</evidence>
<evidence type="ECO:0000256" key="3">
    <source>
        <dbReference type="PROSITE-ProRule" id="PRU00023"/>
    </source>
</evidence>
<keyword evidence="6" id="KW-1185">Reference proteome</keyword>
<accession>A0A8T1WGG9</accession>
<dbReference type="InterPro" id="IPR002110">
    <property type="entry name" value="Ankyrin_rpt"/>
</dbReference>
<dbReference type="PANTHER" id="PTHR24126">
    <property type="entry name" value="ANKYRIN REPEAT, PH AND SEC7 DOMAIN CONTAINING PROTEIN SECG-RELATED"/>
    <property type="match status" value="1"/>
</dbReference>
<feature type="repeat" description="ANK" evidence="3">
    <location>
        <begin position="266"/>
        <end position="298"/>
    </location>
</feature>
<feature type="region of interest" description="Disordered" evidence="4">
    <location>
        <begin position="472"/>
        <end position="504"/>
    </location>
</feature>
<feature type="compositionally biased region" description="Basic and acidic residues" evidence="4">
    <location>
        <begin position="96"/>
        <end position="109"/>
    </location>
</feature>
<dbReference type="EMBL" id="JAGDFM010000010">
    <property type="protein sequence ID" value="KAG7392516.1"/>
    <property type="molecule type" value="Genomic_DNA"/>
</dbReference>
<feature type="region of interest" description="Disordered" evidence="4">
    <location>
        <begin position="1"/>
        <end position="169"/>
    </location>
</feature>
<dbReference type="Proteomes" id="UP000694044">
    <property type="component" value="Unassembled WGS sequence"/>
</dbReference>
<reference evidence="5" key="1">
    <citation type="submission" date="2021-02" db="EMBL/GenBank/DDBJ databases">
        <authorList>
            <person name="Palmer J.M."/>
        </authorList>
    </citation>
    <scope>NUCLEOTIDE SEQUENCE</scope>
    <source>
        <strain evidence="5">SCRP734</strain>
    </source>
</reference>
<keyword evidence="1" id="KW-0677">Repeat</keyword>
<dbReference type="Pfam" id="PF12796">
    <property type="entry name" value="Ank_2"/>
    <property type="match status" value="1"/>
</dbReference>
<feature type="compositionally biased region" description="Basic and acidic residues" evidence="4">
    <location>
        <begin position="71"/>
        <end position="80"/>
    </location>
</feature>
<dbReference type="AlphaFoldDB" id="A0A8T1WGG9"/>
<evidence type="ECO:0000313" key="5">
    <source>
        <dbReference type="EMBL" id="KAG7392516.1"/>
    </source>
</evidence>
<evidence type="ECO:0000256" key="2">
    <source>
        <dbReference type="ARBA" id="ARBA00023043"/>
    </source>
</evidence>
<evidence type="ECO:0000256" key="1">
    <source>
        <dbReference type="ARBA" id="ARBA00022737"/>
    </source>
</evidence>
<dbReference type="PROSITE" id="PS50088">
    <property type="entry name" value="ANK_REPEAT"/>
    <property type="match status" value="1"/>
</dbReference>
<sequence>MPVPRVTAPSEPEASLDVVKNCRTVSDESSTSAYDPALEQEEAPVNNDTGGDEQGRASVETVEAEIEPEEAGEKESEVNLKEQAATAEEQEEEEEEKRAVETAELKEVKPAATKTQDEPELETPSDDSWNEEQTQQEKVQEEEEEKKKQLPPARPATARSAESSSVTRRPFVPLASKSWRVRAMQSNTQITRLMKAALLQTLLHAIRTGSVEGVKVAIERGVQVQYLDSRQRNLVMLATKCDTDSRLRIVIILLDAGCDMNHKDQLGWSCLHYACASGADDVAAELIRRGARVEFNPYGYGPEDFNIPKVARAKSLLQHTEQLQHEQNVCASWTYFRRQAEKSGYSVKCKSNCDLGKPLKITFQAPAGHSPLDRVRVVDMNSDVALWLQVSKTFSIPPGDVGTITLDVETLDRPSLYRIVYEKYEPTPIQLPASVAESSLCVKNLDTGTTVSMGSINNLVLKELKSSWSAKKSKKLSSSARPAPKSDKATSVVRRGSTTRARDITESVHEVTVEEDEEEAEYSADETITTQEVAEHPAVTSITGVYKIVAMGVVSVSTLITAKANEYEITIRHKGPLGLQLAPKIESLKRSPRLIVRRSQGQAAAVNPGDCLVAIGNANIEHAGLKHTLWALNDAKRPLVLRFRRGNAKEKRSLFKAGLSKITGSRRQSVIAV</sequence>
<dbReference type="OrthoDB" id="2157354at2759"/>
<comment type="caution">
    <text evidence="5">The sequence shown here is derived from an EMBL/GenBank/DDBJ whole genome shotgun (WGS) entry which is preliminary data.</text>
</comment>
<dbReference type="SMART" id="SM00248">
    <property type="entry name" value="ANK"/>
    <property type="match status" value="3"/>
</dbReference>
<name>A0A8T1WGG9_9STRA</name>
<keyword evidence="2 3" id="KW-0040">ANK repeat</keyword>
<feature type="compositionally biased region" description="Low complexity" evidence="4">
    <location>
        <begin position="472"/>
        <end position="483"/>
    </location>
</feature>
<feature type="compositionally biased region" description="Acidic residues" evidence="4">
    <location>
        <begin position="118"/>
        <end position="130"/>
    </location>
</feature>
<feature type="compositionally biased region" description="Polar residues" evidence="4">
    <location>
        <begin position="23"/>
        <end position="33"/>
    </location>
</feature>
<organism evidence="5 6">
    <name type="scientific">Phytophthora pseudosyringae</name>
    <dbReference type="NCBI Taxonomy" id="221518"/>
    <lineage>
        <taxon>Eukaryota</taxon>
        <taxon>Sar</taxon>
        <taxon>Stramenopiles</taxon>
        <taxon>Oomycota</taxon>
        <taxon>Peronosporomycetes</taxon>
        <taxon>Peronosporales</taxon>
        <taxon>Peronosporaceae</taxon>
        <taxon>Phytophthora</taxon>
    </lineage>
</organism>
<proteinExistence type="predicted"/>
<evidence type="ECO:0008006" key="7">
    <source>
        <dbReference type="Google" id="ProtNLM"/>
    </source>
</evidence>
<evidence type="ECO:0000256" key="4">
    <source>
        <dbReference type="SAM" id="MobiDB-lite"/>
    </source>
</evidence>
<gene>
    <name evidence="5" type="ORF">PHYPSEUDO_000204</name>
</gene>
<protein>
    <recommendedName>
        <fullName evidence="7">PDZ domain-containing protein</fullName>
    </recommendedName>
</protein>